<reference evidence="4 5" key="1">
    <citation type="submission" date="2021-07" db="EMBL/GenBank/DDBJ databases">
        <title>complete genome sequencing of Tessaracoccus sp.J1M15.</title>
        <authorList>
            <person name="Bae J.-W."/>
            <person name="Kim D.-y."/>
        </authorList>
    </citation>
    <scope>NUCLEOTIDE SEQUENCE [LARGE SCALE GENOMIC DNA]</scope>
    <source>
        <strain evidence="4 5">J1M15</strain>
    </source>
</reference>
<dbReference type="InterPro" id="IPR000772">
    <property type="entry name" value="Ricin_B_lectin"/>
</dbReference>
<sequence>MRRGTTHISMLFGALLALALVVGMWVSGQGTVTGAEAQAQLPQAGDVDVHDPTMAYDAAAGLYVLADSHNGIRTAPTMDGPWTEVGEVARADWTYDVPNSTTLWAPHFRRIGDVFYYFYSQSSFGSNNSAIGLKTTRTPADPASYVDLGRPVVGSGTLAETVTAVDFNAIDPVTIQDADGAWWLIWGSFWDGIVAQQLTDDLTGVVGSPTLIASRQADSNPVEGPAILEKDGWYYLFLSWDSCCSDSDSTYKVAVGRSQSITGPYLDQSGRALTEGGGTVILDSRESVGDVTPEGLYRAPGGGDVYSEDGVDYLVYHAYLPTNTLGVRPITWTDGWPSFADEEGPWGLGDGDTVRLVSEAHLPEVGEVDRVDGPEGFGSAMQLGGRSAVGYVELPDGIVGGLDADWTVSMWVRRDVTLGNDWARLFDFGTGTDDFMFLTPAAVDTPPLGLRFDMSAGRFTQQVPDTGNSVNVSGNWSHIAVVGSGDTITLWLNGNPARTATGVELHPADLGETTRNWLGRSQFDADPYLIGTLDDVNIFSRALSADEIAQLTREPGGGSLGGGDVAWYRFDEAGGLPVADSSGSGNDATAVVLAVAGDGLQNPTPGTQCLTAGDQPTQAACQDGAADQRWTLHAADGGTWRLADAEGRCLAVADDSGTPGTAVVAAACSEDPLQTWVVEDTGHGFRRFTSTTTDLALQIESDGGQLGSAVVAAERGIAPVANQTPEQQWLPETVG</sequence>
<dbReference type="RefSeq" id="WP_219083919.1">
    <property type="nucleotide sequence ID" value="NZ_CP079216.1"/>
</dbReference>
<evidence type="ECO:0000256" key="1">
    <source>
        <dbReference type="ARBA" id="ARBA00022801"/>
    </source>
</evidence>
<dbReference type="Pfam" id="PF14200">
    <property type="entry name" value="RicinB_lectin_2"/>
    <property type="match status" value="1"/>
</dbReference>
<dbReference type="CDD" id="cd00161">
    <property type="entry name" value="beta-trefoil_Ricin-like"/>
    <property type="match status" value="1"/>
</dbReference>
<dbReference type="PANTHER" id="PTHR43301">
    <property type="entry name" value="ARABINAN ENDO-1,5-ALPHA-L-ARABINOSIDASE"/>
    <property type="match status" value="1"/>
</dbReference>
<dbReference type="CDD" id="cd08998">
    <property type="entry name" value="GH43_Arb43a-like"/>
    <property type="match status" value="1"/>
</dbReference>
<dbReference type="PANTHER" id="PTHR43301:SF3">
    <property type="entry name" value="ARABINAN ENDO-1,5-ALPHA-L-ARABINOSIDASE A-RELATED"/>
    <property type="match status" value="1"/>
</dbReference>
<evidence type="ECO:0000313" key="4">
    <source>
        <dbReference type="EMBL" id="QXT63993.1"/>
    </source>
</evidence>
<dbReference type="InterPro" id="IPR050727">
    <property type="entry name" value="GH43_arabinanases"/>
</dbReference>
<evidence type="ECO:0000313" key="5">
    <source>
        <dbReference type="Proteomes" id="UP000824504"/>
    </source>
</evidence>
<keyword evidence="5" id="KW-1185">Reference proteome</keyword>
<evidence type="ECO:0000259" key="3">
    <source>
        <dbReference type="Pfam" id="PF14200"/>
    </source>
</evidence>
<dbReference type="Proteomes" id="UP000824504">
    <property type="component" value="Chromosome"/>
</dbReference>
<dbReference type="EMBL" id="CP079216">
    <property type="protein sequence ID" value="QXT63993.1"/>
    <property type="molecule type" value="Genomic_DNA"/>
</dbReference>
<protein>
    <submittedName>
        <fullName evidence="4">Family 43 glycosylhydrolase</fullName>
    </submittedName>
</protein>
<dbReference type="Pfam" id="PF13385">
    <property type="entry name" value="Laminin_G_3"/>
    <property type="match status" value="1"/>
</dbReference>
<accession>A0ABX8SP63</accession>
<feature type="domain" description="Ricin B lectin" evidence="3">
    <location>
        <begin position="627"/>
        <end position="710"/>
    </location>
</feature>
<organism evidence="4 5">
    <name type="scientific">Tessaracoccus palaemonis</name>
    <dbReference type="NCBI Taxonomy" id="2829499"/>
    <lineage>
        <taxon>Bacteria</taxon>
        <taxon>Bacillati</taxon>
        <taxon>Actinomycetota</taxon>
        <taxon>Actinomycetes</taxon>
        <taxon>Propionibacteriales</taxon>
        <taxon>Propionibacteriaceae</taxon>
        <taxon>Tessaracoccus</taxon>
    </lineage>
</organism>
<dbReference type="InterPro" id="IPR006710">
    <property type="entry name" value="Glyco_hydro_43"/>
</dbReference>
<keyword evidence="2" id="KW-0326">Glycosidase</keyword>
<dbReference type="PROSITE" id="PS50231">
    <property type="entry name" value="RICIN_B_LECTIN"/>
    <property type="match status" value="1"/>
</dbReference>
<evidence type="ECO:0000256" key="2">
    <source>
        <dbReference type="ARBA" id="ARBA00023295"/>
    </source>
</evidence>
<keyword evidence="1" id="KW-0378">Hydrolase</keyword>
<dbReference type="Pfam" id="PF04616">
    <property type="entry name" value="Glyco_hydro_43"/>
    <property type="match status" value="1"/>
</dbReference>
<proteinExistence type="predicted"/>
<name>A0ABX8SP63_9ACTN</name>
<gene>
    <name evidence="4" type="ORF">KDB89_05945</name>
</gene>